<gene>
    <name evidence="9" type="ORF">GDO54_007058</name>
</gene>
<evidence type="ECO:0000256" key="1">
    <source>
        <dbReference type="ARBA" id="ARBA00022737"/>
    </source>
</evidence>
<evidence type="ECO:0000256" key="5">
    <source>
        <dbReference type="ARBA" id="ARBA00054588"/>
    </source>
</evidence>
<keyword evidence="2 6" id="KW-0802">TPR repeat</keyword>
<dbReference type="FunFam" id="1.25.40.10:FF:000057">
    <property type="entry name" value="RNA polymerase II associated protein 3"/>
    <property type="match status" value="1"/>
</dbReference>
<evidence type="ECO:0000313" key="10">
    <source>
        <dbReference type="Proteomes" id="UP001181693"/>
    </source>
</evidence>
<dbReference type="Pfam" id="PF13181">
    <property type="entry name" value="TPR_8"/>
    <property type="match status" value="1"/>
</dbReference>
<organism evidence="9 10">
    <name type="scientific">Pyxicephalus adspersus</name>
    <name type="common">African bullfrog</name>
    <dbReference type="NCBI Taxonomy" id="30357"/>
    <lineage>
        <taxon>Eukaryota</taxon>
        <taxon>Metazoa</taxon>
        <taxon>Chordata</taxon>
        <taxon>Craniata</taxon>
        <taxon>Vertebrata</taxon>
        <taxon>Euteleostomi</taxon>
        <taxon>Amphibia</taxon>
        <taxon>Batrachia</taxon>
        <taxon>Anura</taxon>
        <taxon>Neobatrachia</taxon>
        <taxon>Ranoidea</taxon>
        <taxon>Pyxicephalidae</taxon>
        <taxon>Pyxicephalinae</taxon>
        <taxon>Pyxicephalus</taxon>
    </lineage>
</organism>
<evidence type="ECO:0000256" key="3">
    <source>
        <dbReference type="ARBA" id="ARBA00038275"/>
    </source>
</evidence>
<evidence type="ECO:0000256" key="2">
    <source>
        <dbReference type="ARBA" id="ARBA00022803"/>
    </source>
</evidence>
<evidence type="ECO:0000256" key="6">
    <source>
        <dbReference type="PROSITE-ProRule" id="PRU00339"/>
    </source>
</evidence>
<dbReference type="PANTHER" id="PTHR46423:SF1">
    <property type="entry name" value="RNA POLYMERASE II-ASSOCIATED PROTEIN 3"/>
    <property type="match status" value="1"/>
</dbReference>
<comment type="similarity">
    <text evidence="3">Belongs to the RPAP3 family.</text>
</comment>
<feature type="region of interest" description="Disordered" evidence="7">
    <location>
        <begin position="104"/>
        <end position="130"/>
    </location>
</feature>
<dbReference type="AlphaFoldDB" id="A0AAV3B7G7"/>
<dbReference type="Pfam" id="PF13414">
    <property type="entry name" value="TPR_11"/>
    <property type="match status" value="1"/>
</dbReference>
<reference evidence="9" key="1">
    <citation type="thesis" date="2020" institute="ProQuest LLC" country="789 East Eisenhower Parkway, Ann Arbor, MI, USA">
        <title>Comparative Genomics and Chromosome Evolution.</title>
        <authorList>
            <person name="Mudd A.B."/>
        </authorList>
    </citation>
    <scope>NUCLEOTIDE SEQUENCE</scope>
    <source>
        <strain evidence="9">1538</strain>
        <tissue evidence="9">Blood</tissue>
    </source>
</reference>
<feature type="domain" description="RNA-polymerase II-associated protein 3-like C-terminal" evidence="8">
    <location>
        <begin position="543"/>
        <end position="633"/>
    </location>
</feature>
<keyword evidence="1" id="KW-0677">Repeat</keyword>
<dbReference type="InterPro" id="IPR025986">
    <property type="entry name" value="RPAP3-like_C"/>
</dbReference>
<dbReference type="InterPro" id="IPR011990">
    <property type="entry name" value="TPR-like_helical_dom_sf"/>
</dbReference>
<evidence type="ECO:0000259" key="8">
    <source>
        <dbReference type="Pfam" id="PF13877"/>
    </source>
</evidence>
<protein>
    <recommendedName>
        <fullName evidence="4">RNA polymerase II-associated protein 3</fullName>
    </recommendedName>
</protein>
<evidence type="ECO:0000256" key="7">
    <source>
        <dbReference type="SAM" id="MobiDB-lite"/>
    </source>
</evidence>
<dbReference type="Pfam" id="PF13432">
    <property type="entry name" value="TPR_16"/>
    <property type="match status" value="1"/>
</dbReference>
<dbReference type="SMART" id="SM00028">
    <property type="entry name" value="TPR"/>
    <property type="match status" value="6"/>
</dbReference>
<evidence type="ECO:0000313" key="9">
    <source>
        <dbReference type="EMBL" id="DBA31163.1"/>
    </source>
</evidence>
<sequence length="662" mass="75803">MSTPNKALELQLQMKQNSEELQDFMRELESWEKDIKEKDASLRKQTGSNEEAFPPIRNKDFRKKKKSRSKDSNEKKQENSKQPKRKLLDYEYWDKIDVDKALQEIDKEDNTNESVSTESESGEEDGIKADKEKALTEKEKGNNYFRAGKYDEAVQCYTRGMNADPYNAILPTNRASAFFRLKKYAVAESDCNLAIALDRNYSKAYARRGAARLALKNLQGAKEDYEKVLELDTNNFEAANELKKINQELQTSGVTPQLKEEAEENEIVLSEEDKKALEVQKLKQQAIIQKDLGNAYFKEGKYEAAIECYTQGISADSTNALLPANRAMAYLKIQKYKEAEEDCTQALALDTTYGKAYARRGTARVMLGKLEGAKEDFEMVLKLEPGNKQAVSELAKISKELDKKTIKPNQNHHASQNKENDNRHYIKHIDKPVHLRSTKPLRRMEIEEVGGLTVKPINNLTESSPCNLNIVNQIEEPRKEDSKDQEHISTSPDIPSAKMIKIEEISDIPTRQNNVLPKNVLPKVINEGPPILPPLITDVPAVPTNSFQLESDFRRLKGNQEVLYLYMKQIEPSQYTKIFQKALDPDVFNQMLKILRHKYIVNEDAATVLEILQRMSELRRFNMAVMFMAEAEKADVRALFTYIEQSLKTSDSFNDLKKKYGI</sequence>
<dbReference type="InterPro" id="IPR051966">
    <property type="entry name" value="RPAP3"/>
</dbReference>
<dbReference type="Gene3D" id="1.25.40.10">
    <property type="entry name" value="Tetratricopeptide repeat domain"/>
    <property type="match status" value="2"/>
</dbReference>
<feature type="repeat" description="TPR" evidence="6">
    <location>
        <begin position="286"/>
        <end position="319"/>
    </location>
</feature>
<dbReference type="PANTHER" id="PTHR46423">
    <property type="entry name" value="RNA POLYMERASE II-ASSOCIATED PROTEIN 3"/>
    <property type="match status" value="1"/>
</dbReference>
<comment type="caution">
    <text evidence="9">The sequence shown here is derived from an EMBL/GenBank/DDBJ whole genome shotgun (WGS) entry which is preliminary data.</text>
</comment>
<feature type="repeat" description="TPR" evidence="6">
    <location>
        <begin position="134"/>
        <end position="167"/>
    </location>
</feature>
<dbReference type="Proteomes" id="UP001181693">
    <property type="component" value="Unassembled WGS sequence"/>
</dbReference>
<proteinExistence type="inferred from homology"/>
<evidence type="ECO:0000256" key="4">
    <source>
        <dbReference type="ARBA" id="ARBA00040133"/>
    </source>
</evidence>
<name>A0AAV3B7G7_PYXAD</name>
<dbReference type="EMBL" id="DYDO01000002">
    <property type="protein sequence ID" value="DBA31163.1"/>
    <property type="molecule type" value="Genomic_DNA"/>
</dbReference>
<dbReference type="SUPFAM" id="SSF48452">
    <property type="entry name" value="TPR-like"/>
    <property type="match status" value="2"/>
</dbReference>
<dbReference type="InterPro" id="IPR019734">
    <property type="entry name" value="TPR_rpt"/>
</dbReference>
<accession>A0AAV3B7G7</accession>
<dbReference type="PROSITE" id="PS50005">
    <property type="entry name" value="TPR"/>
    <property type="match status" value="4"/>
</dbReference>
<feature type="repeat" description="TPR" evidence="6">
    <location>
        <begin position="354"/>
        <end position="387"/>
    </location>
</feature>
<keyword evidence="10" id="KW-1185">Reference proteome</keyword>
<dbReference type="Pfam" id="PF13877">
    <property type="entry name" value="RPAP3_C"/>
    <property type="match status" value="1"/>
</dbReference>
<feature type="repeat" description="TPR" evidence="6">
    <location>
        <begin position="202"/>
        <end position="235"/>
    </location>
</feature>
<dbReference type="GO" id="GO:0101031">
    <property type="term" value="C:protein folding chaperone complex"/>
    <property type="evidence" value="ECO:0007669"/>
    <property type="project" value="TreeGrafter"/>
</dbReference>
<feature type="compositionally biased region" description="Basic and acidic residues" evidence="7">
    <location>
        <begin position="69"/>
        <end position="86"/>
    </location>
</feature>
<feature type="region of interest" description="Disordered" evidence="7">
    <location>
        <begin position="37"/>
        <end position="86"/>
    </location>
</feature>
<comment type="function">
    <text evidence="5">May for an interface between the RNA polymerase II enzyme and chaperone/scaffolding protein.</text>
</comment>